<feature type="transmembrane region" description="Helical" evidence="4">
    <location>
        <begin position="220"/>
        <end position="240"/>
    </location>
</feature>
<evidence type="ECO:0000313" key="7">
    <source>
        <dbReference type="Proteomes" id="UP000481288"/>
    </source>
</evidence>
<dbReference type="InterPro" id="IPR020846">
    <property type="entry name" value="MFS_dom"/>
</dbReference>
<comment type="caution">
    <text evidence="6">The sequence shown here is derived from an EMBL/GenBank/DDBJ whole genome shotgun (WGS) entry which is preliminary data.</text>
</comment>
<dbReference type="Proteomes" id="UP000481288">
    <property type="component" value="Unassembled WGS sequence"/>
</dbReference>
<gene>
    <name evidence="6" type="primary">MCH5_0</name>
    <name evidence="6" type="ORF">LCER1_G008566</name>
</gene>
<dbReference type="EMBL" id="QGMG01001188">
    <property type="protein sequence ID" value="TVY50322.1"/>
    <property type="molecule type" value="Genomic_DNA"/>
</dbReference>
<dbReference type="InterPro" id="IPR011701">
    <property type="entry name" value="MFS"/>
</dbReference>
<dbReference type="PANTHER" id="PTHR11360:SF230">
    <property type="entry name" value="MONOCARBOXYLATE TRANSPORTER, PUTATIVE (AFU_ORTHOLOGUE AFUA_2G12790)-RELATED"/>
    <property type="match status" value="1"/>
</dbReference>
<feature type="region of interest" description="Disordered" evidence="3">
    <location>
        <begin position="1"/>
        <end position="24"/>
    </location>
</feature>
<dbReference type="SUPFAM" id="SSF103473">
    <property type="entry name" value="MFS general substrate transporter"/>
    <property type="match status" value="1"/>
</dbReference>
<keyword evidence="7" id="KW-1185">Reference proteome</keyword>
<evidence type="ECO:0000259" key="5">
    <source>
        <dbReference type="PROSITE" id="PS50850"/>
    </source>
</evidence>
<evidence type="ECO:0000256" key="4">
    <source>
        <dbReference type="SAM" id="Phobius"/>
    </source>
</evidence>
<dbReference type="Pfam" id="PF07690">
    <property type="entry name" value="MFS_1"/>
    <property type="match status" value="1"/>
</dbReference>
<feature type="transmembrane region" description="Helical" evidence="4">
    <location>
        <begin position="89"/>
        <end position="112"/>
    </location>
</feature>
<reference evidence="6 7" key="1">
    <citation type="submission" date="2018-05" db="EMBL/GenBank/DDBJ databases">
        <title>Whole genome sequencing for identification of molecular markers to develop diagnostic detection tools for the regulated plant pathogen Lachnellula willkommii.</title>
        <authorList>
            <person name="Giroux E."/>
            <person name="Bilodeau G."/>
        </authorList>
    </citation>
    <scope>NUCLEOTIDE SEQUENCE [LARGE SCALE GENOMIC DNA]</scope>
    <source>
        <strain evidence="6 7">CBS 625.97</strain>
    </source>
</reference>
<dbReference type="InterPro" id="IPR050327">
    <property type="entry name" value="Proton-linked_MCT"/>
</dbReference>
<feature type="transmembrane region" description="Helical" evidence="4">
    <location>
        <begin position="309"/>
        <end position="329"/>
    </location>
</feature>
<dbReference type="AlphaFoldDB" id="A0A7D8UJN9"/>
<dbReference type="GO" id="GO:0016020">
    <property type="term" value="C:membrane"/>
    <property type="evidence" value="ECO:0007669"/>
    <property type="project" value="UniProtKB-SubCell"/>
</dbReference>
<dbReference type="InterPro" id="IPR036259">
    <property type="entry name" value="MFS_trans_sf"/>
</dbReference>
<keyword evidence="4" id="KW-0812">Transmembrane</keyword>
<feature type="transmembrane region" description="Helical" evidence="4">
    <location>
        <begin position="49"/>
        <end position="77"/>
    </location>
</feature>
<proteinExistence type="inferred from homology"/>
<comment type="similarity">
    <text evidence="2">Belongs to the major facilitator superfamily. Monocarboxylate porter (TC 2.A.1.13) family.</text>
</comment>
<name>A0A7D8UJN9_9HELO</name>
<organism evidence="6 7">
    <name type="scientific">Lachnellula cervina</name>
    <dbReference type="NCBI Taxonomy" id="1316786"/>
    <lineage>
        <taxon>Eukaryota</taxon>
        <taxon>Fungi</taxon>
        <taxon>Dikarya</taxon>
        <taxon>Ascomycota</taxon>
        <taxon>Pezizomycotina</taxon>
        <taxon>Leotiomycetes</taxon>
        <taxon>Helotiales</taxon>
        <taxon>Lachnaceae</taxon>
        <taxon>Lachnellula</taxon>
    </lineage>
</organism>
<dbReference type="PROSITE" id="PS50850">
    <property type="entry name" value="MFS"/>
    <property type="match status" value="1"/>
</dbReference>
<dbReference type="Gene3D" id="1.20.1250.20">
    <property type="entry name" value="MFS general substrate transporter like domains"/>
    <property type="match status" value="1"/>
</dbReference>
<keyword evidence="4" id="KW-0472">Membrane</keyword>
<feature type="transmembrane region" description="Helical" evidence="4">
    <location>
        <begin position="186"/>
        <end position="208"/>
    </location>
</feature>
<feature type="transmembrane region" description="Helical" evidence="4">
    <location>
        <begin position="274"/>
        <end position="297"/>
    </location>
</feature>
<accession>A0A7D8UJN9</accession>
<feature type="transmembrane region" description="Helical" evidence="4">
    <location>
        <begin position="247"/>
        <end position="268"/>
    </location>
</feature>
<comment type="subcellular location">
    <subcellularLocation>
        <location evidence="1">Membrane</location>
        <topology evidence="1">Multi-pass membrane protein</topology>
    </subcellularLocation>
</comment>
<dbReference type="OrthoDB" id="6499973at2759"/>
<feature type="transmembrane region" description="Helical" evidence="4">
    <location>
        <begin position="141"/>
        <end position="161"/>
    </location>
</feature>
<feature type="domain" description="Major facilitator superfamily (MFS) profile" evidence="5">
    <location>
        <begin position="143"/>
        <end position="373"/>
    </location>
</feature>
<evidence type="ECO:0000256" key="1">
    <source>
        <dbReference type="ARBA" id="ARBA00004141"/>
    </source>
</evidence>
<evidence type="ECO:0000313" key="6">
    <source>
        <dbReference type="EMBL" id="TVY50322.1"/>
    </source>
</evidence>
<feature type="transmembrane region" description="Helical" evidence="4">
    <location>
        <begin position="341"/>
        <end position="362"/>
    </location>
</feature>
<protein>
    <submittedName>
        <fullName evidence="6">Riboflavin transporter MCH5</fullName>
    </submittedName>
</protein>
<dbReference type="PANTHER" id="PTHR11360">
    <property type="entry name" value="MONOCARBOXYLATE TRANSPORTER"/>
    <property type="match status" value="1"/>
</dbReference>
<sequence length="373" mass="41222">MPRNAIFSQELSPHPTSAPQNPNLFQDLEPTTTSRSRADYTFPEGGWRAWLVIFGSFSIISGTFGLISSAGLFQAYWKAHQLSSYASRDVGWILAVNVFMNLFLGVQIGPLFDRYGPRWLLLPGTFPLILKPAFEHLSWAWAMRLIALIVLVMMTIGNLCIRGRLPPRKNGGTVDLRCFQDARFSWATMGVACFEFVLFGALGILPTYALGQGFSNQTSFNIVAILNAGSAFGRSFSGYFSDRYGRFNTMILTLTLSLVVTFALWLPVGNHVVLFYIFAPLFGFGSGSIISMAPVCIGQLCKADEYGQFYGTSYSVVAFATLICIPIAAELLPTIGPTGFVAFFGGILLLSLGSFLMARWACLEYKWKWLIKI</sequence>
<evidence type="ECO:0000256" key="2">
    <source>
        <dbReference type="ARBA" id="ARBA00006727"/>
    </source>
</evidence>
<evidence type="ECO:0000256" key="3">
    <source>
        <dbReference type="SAM" id="MobiDB-lite"/>
    </source>
</evidence>
<keyword evidence="4" id="KW-1133">Transmembrane helix</keyword>
<dbReference type="GO" id="GO:0022857">
    <property type="term" value="F:transmembrane transporter activity"/>
    <property type="evidence" value="ECO:0007669"/>
    <property type="project" value="InterPro"/>
</dbReference>